<keyword evidence="11" id="KW-0369">Histidine metabolism</keyword>
<evidence type="ECO:0000256" key="19">
    <source>
        <dbReference type="ARBA" id="ARBA00030029"/>
    </source>
</evidence>
<comment type="subunit">
    <text evidence="18">Homooctamer, including four polyglutamate binding sites. The subunits are arranged as a tetramer of dimers, and form a planar ring-shaped structure.</text>
</comment>
<dbReference type="Proteomes" id="UP000541583">
    <property type="component" value="Unassembled WGS sequence"/>
</dbReference>
<keyword evidence="15 22" id="KW-0456">Lyase</keyword>
<evidence type="ECO:0000256" key="7">
    <source>
        <dbReference type="ARBA" id="ARBA00012998"/>
    </source>
</evidence>
<keyword evidence="12" id="KW-0290">Folate-binding</keyword>
<reference evidence="22 23" key="1">
    <citation type="submission" date="2020-08" db="EMBL/GenBank/DDBJ databases">
        <title>Genomic Encyclopedia of Type Strains, Phase IV (KMG-V): Genome sequencing to study the core and pangenomes of soil and plant-associated prokaryotes.</title>
        <authorList>
            <person name="Whitman W."/>
        </authorList>
    </citation>
    <scope>NUCLEOTIDE SEQUENCE [LARGE SCALE GENOMIC DNA]</scope>
    <source>
        <strain evidence="22 23">ANJLi2</strain>
    </source>
</reference>
<dbReference type="SUPFAM" id="SSF101262">
    <property type="entry name" value="Methenyltetrahydrofolate cyclohydrolase-like"/>
    <property type="match status" value="1"/>
</dbReference>
<dbReference type="InterPro" id="IPR037070">
    <property type="entry name" value="Formiminotransferase_C_sf"/>
</dbReference>
<dbReference type="Gene3D" id="3.30.70.670">
    <property type="entry name" value="Formiminotransferase, C-terminal subdomain"/>
    <property type="match status" value="1"/>
</dbReference>
<feature type="domain" description="Formiminotransferase N-terminal subdomain" evidence="21">
    <location>
        <begin position="4"/>
        <end position="181"/>
    </location>
</feature>
<dbReference type="Pfam" id="PF07837">
    <property type="entry name" value="FTCD_N"/>
    <property type="match status" value="1"/>
</dbReference>
<comment type="similarity">
    <text evidence="5">In the C-terminal section; belongs to the cyclodeaminase/cyclohydrolase family.</text>
</comment>
<dbReference type="InterPro" id="IPR004227">
    <property type="entry name" value="Formiminotransferase_cat"/>
</dbReference>
<dbReference type="GO" id="GO:0030412">
    <property type="term" value="F:formimidoyltetrahydrofolate cyclodeaminase activity"/>
    <property type="evidence" value="ECO:0007669"/>
    <property type="project" value="UniProtKB-EC"/>
</dbReference>
<evidence type="ECO:0000256" key="11">
    <source>
        <dbReference type="ARBA" id="ARBA00022808"/>
    </source>
</evidence>
<name>A0ABR6PSR1_9SPHI</name>
<keyword evidence="10 22" id="KW-0808">Transferase</keyword>
<evidence type="ECO:0000256" key="18">
    <source>
        <dbReference type="ARBA" id="ARBA00025915"/>
    </source>
</evidence>
<evidence type="ECO:0000259" key="20">
    <source>
        <dbReference type="SMART" id="SM01221"/>
    </source>
</evidence>
<dbReference type="SUPFAM" id="SSF55116">
    <property type="entry name" value="Formiminotransferase domain of formiminotransferase-cyclodeaminase"/>
    <property type="match status" value="2"/>
</dbReference>
<keyword evidence="23" id="KW-1185">Reference proteome</keyword>
<comment type="pathway">
    <text evidence="3">Amino-acid degradation; L-histidine degradation into L-glutamate; L-glutamate from N-formimidoyl-L-glutamate (transferase route): step 1/1.</text>
</comment>
<keyword evidence="9" id="KW-0963">Cytoplasm</keyword>
<keyword evidence="13" id="KW-0333">Golgi apparatus</keyword>
<evidence type="ECO:0000259" key="21">
    <source>
        <dbReference type="SMART" id="SM01222"/>
    </source>
</evidence>
<evidence type="ECO:0000256" key="17">
    <source>
        <dbReference type="ARBA" id="ARBA00025506"/>
    </source>
</evidence>
<evidence type="ECO:0000256" key="9">
    <source>
        <dbReference type="ARBA" id="ARBA00022490"/>
    </source>
</evidence>
<dbReference type="Pfam" id="PF02971">
    <property type="entry name" value="FTCD"/>
    <property type="match status" value="1"/>
</dbReference>
<comment type="caution">
    <text evidence="22">The sequence shown here is derived from an EMBL/GenBank/DDBJ whole genome shotgun (WGS) entry which is preliminary data.</text>
</comment>
<dbReference type="InterPro" id="IPR037064">
    <property type="entry name" value="Formiminotransferase_N_sf"/>
</dbReference>
<dbReference type="InterPro" id="IPR012886">
    <property type="entry name" value="Formiminotransferase_N"/>
</dbReference>
<evidence type="ECO:0000256" key="12">
    <source>
        <dbReference type="ARBA" id="ARBA00022954"/>
    </source>
</evidence>
<dbReference type="InterPro" id="IPR013802">
    <property type="entry name" value="Formiminotransferase_C"/>
</dbReference>
<evidence type="ECO:0000256" key="4">
    <source>
        <dbReference type="ARBA" id="ARBA00008297"/>
    </source>
</evidence>
<dbReference type="Gene3D" id="3.30.990.10">
    <property type="entry name" value="Formiminotransferase, N-terminal subdomain"/>
    <property type="match status" value="1"/>
</dbReference>
<protein>
    <recommendedName>
        <fullName evidence="8">Formimidoyltransferase-cyclodeaminase</fullName>
        <ecNumber evidence="6">2.1.2.5</ecNumber>
        <ecNumber evidence="7">4.3.1.4</ecNumber>
    </recommendedName>
    <alternativeName>
        <fullName evidence="19">Formiminotransferase-cyclodeaminase</fullName>
    </alternativeName>
</protein>
<dbReference type="Gene3D" id="1.20.120.680">
    <property type="entry name" value="Formiminotetrahydrofolate cyclodeaminase monomer, up-and-down helical bundle"/>
    <property type="match status" value="1"/>
</dbReference>
<dbReference type="EMBL" id="JACHCB010000023">
    <property type="protein sequence ID" value="MBB6112820.1"/>
    <property type="molecule type" value="Genomic_DNA"/>
</dbReference>
<comment type="similarity">
    <text evidence="4">In the N-terminal section; belongs to the formiminotransferase family.</text>
</comment>
<dbReference type="Pfam" id="PF04961">
    <property type="entry name" value="FTCD_C"/>
    <property type="match status" value="1"/>
</dbReference>
<keyword evidence="14" id="KW-0206">Cytoskeleton</keyword>
<evidence type="ECO:0000256" key="15">
    <source>
        <dbReference type="ARBA" id="ARBA00023239"/>
    </source>
</evidence>
<keyword evidence="16" id="KW-0511">Multifunctional enzyme</keyword>
<evidence type="ECO:0000313" key="22">
    <source>
        <dbReference type="EMBL" id="MBB6112820.1"/>
    </source>
</evidence>
<dbReference type="InterPro" id="IPR022384">
    <property type="entry name" value="FormiminoTrfase_cat_dom_sf"/>
</dbReference>
<organism evidence="22 23">
    <name type="scientific">Mucilaginibacter lappiensis</name>
    <dbReference type="NCBI Taxonomy" id="354630"/>
    <lineage>
        <taxon>Bacteria</taxon>
        <taxon>Pseudomonadati</taxon>
        <taxon>Bacteroidota</taxon>
        <taxon>Sphingobacteriia</taxon>
        <taxon>Sphingobacteriales</taxon>
        <taxon>Sphingobacteriaceae</taxon>
        <taxon>Mucilaginibacter</taxon>
    </lineage>
</organism>
<dbReference type="InterPro" id="IPR007044">
    <property type="entry name" value="Cyclodeamin/CycHdrlase"/>
</dbReference>
<comment type="subcellular location">
    <subcellularLocation>
        <location evidence="1">Cytoplasm</location>
        <location evidence="1">Cytoskeleton</location>
        <location evidence="1">Microtubule organizing center</location>
        <location evidence="1">Centrosome</location>
        <location evidence="1">Centriole</location>
    </subcellularLocation>
    <subcellularLocation>
        <location evidence="2">Golgi apparatus</location>
    </subcellularLocation>
</comment>
<evidence type="ECO:0000256" key="3">
    <source>
        <dbReference type="ARBA" id="ARBA00005082"/>
    </source>
</evidence>
<evidence type="ECO:0000256" key="6">
    <source>
        <dbReference type="ARBA" id="ARBA00012252"/>
    </source>
</evidence>
<evidence type="ECO:0000256" key="2">
    <source>
        <dbReference type="ARBA" id="ARBA00004555"/>
    </source>
</evidence>
<proteinExistence type="inferred from homology"/>
<dbReference type="GO" id="GO:0030409">
    <property type="term" value="F:glutamate formimidoyltransferase activity"/>
    <property type="evidence" value="ECO:0007669"/>
    <property type="project" value="UniProtKB-EC"/>
</dbReference>
<gene>
    <name evidence="22" type="ORF">HDF23_005603</name>
</gene>
<dbReference type="EC" id="2.1.2.5" evidence="6"/>
<sequence length="552" mass="60446">MSQKLIECVPNFSEGVNLDIIKQITNEVESVEGVRLLNVDPGKATNRTVVTFVGEPEKVIQAAFLAIKKAGELIDMSKQKGEHPRMGATDVCPLIPISNISMEETAEYARQLAKRVGEELQIPVYLYEQAQPNKNRSNLSVIRAGEYEGFFKKIKQPEWAPDFGPAENDVRRGATVIGARDFLVAYNVNLNTTSTRRANAIAFDVREAGRTVNDENGKPKNIPGSLKSVKGIGWYIEEYGIAQISMNLTNIEITPVHKAFDEVCDKANARGIRVTGSELVGLIPLKAMLDAGKYFLQKQQRSVGVSEKELIRIAIKSMGLDELGPFIPEERIIEYLLKDKAASKLVSMSLVEFADETASESPAPGGGSISAYVGSLGASLAGMVANLSSHKKGWDDRWEEFSNWAEKAQVYKDELIRLVDLDTTAFNRIMESFGLPKSTPEEKVSRDKAIQDATKYAIEVPFKVMQLALNSMEVIKAMVEIGNPNSVTDAGVAALCARTAVLGAFMNVKINASGYKDKDFVTDIIAKGNDIEHKAIAQEAEVIELVNGKIGL</sequence>
<dbReference type="SMART" id="SM01221">
    <property type="entry name" value="FTCD"/>
    <property type="match status" value="1"/>
</dbReference>
<evidence type="ECO:0000313" key="23">
    <source>
        <dbReference type="Proteomes" id="UP000541583"/>
    </source>
</evidence>
<evidence type="ECO:0000256" key="5">
    <source>
        <dbReference type="ARBA" id="ARBA00010825"/>
    </source>
</evidence>
<dbReference type="InterPro" id="IPR051623">
    <property type="entry name" value="FTCD"/>
</dbReference>
<feature type="domain" description="Formiminotransferase C-terminal subdomain" evidence="20">
    <location>
        <begin position="182"/>
        <end position="336"/>
    </location>
</feature>
<dbReference type="RefSeq" id="WP_076378621.1">
    <property type="nucleotide sequence ID" value="NZ_FTMG01000023.1"/>
</dbReference>
<dbReference type="PANTHER" id="PTHR12234">
    <property type="entry name" value="FORMIMINOTRANSFERASE-CYCLODEAMINASE"/>
    <property type="match status" value="1"/>
</dbReference>
<evidence type="ECO:0000256" key="13">
    <source>
        <dbReference type="ARBA" id="ARBA00023034"/>
    </source>
</evidence>
<dbReference type="NCBIfam" id="TIGR02024">
    <property type="entry name" value="FtcD"/>
    <property type="match status" value="1"/>
</dbReference>
<accession>A0ABR6PSR1</accession>
<evidence type="ECO:0000256" key="16">
    <source>
        <dbReference type="ARBA" id="ARBA00023268"/>
    </source>
</evidence>
<evidence type="ECO:0000256" key="8">
    <source>
        <dbReference type="ARBA" id="ARBA00017787"/>
    </source>
</evidence>
<comment type="function">
    <text evidence="17">Folate-dependent enzyme, that displays both transferase and deaminase activity. Serves to channel one-carbon units from formiminoglutamate to the folate pool.</text>
</comment>
<dbReference type="SMART" id="SM01222">
    <property type="entry name" value="FTCD_N"/>
    <property type="match status" value="1"/>
</dbReference>
<evidence type="ECO:0000256" key="14">
    <source>
        <dbReference type="ARBA" id="ARBA00023212"/>
    </source>
</evidence>
<evidence type="ECO:0000256" key="10">
    <source>
        <dbReference type="ARBA" id="ARBA00022679"/>
    </source>
</evidence>
<dbReference type="PANTHER" id="PTHR12234:SF0">
    <property type="entry name" value="FORMIMIDOYLTRANSFERASE-CYCLODEAMINASE"/>
    <property type="match status" value="1"/>
</dbReference>
<dbReference type="EC" id="4.3.1.4" evidence="7"/>
<evidence type="ECO:0000256" key="1">
    <source>
        <dbReference type="ARBA" id="ARBA00004114"/>
    </source>
</evidence>
<dbReference type="InterPro" id="IPR036178">
    <property type="entry name" value="Formintransfe-cycloase-like_sf"/>
</dbReference>